<name>A0ABW2UAF3_9BACT</name>
<evidence type="ECO:0000313" key="3">
    <source>
        <dbReference type="Proteomes" id="UP001596513"/>
    </source>
</evidence>
<dbReference type="InterPro" id="IPR024453">
    <property type="entry name" value="Peptidase_C92"/>
</dbReference>
<dbReference type="SUPFAM" id="SSF54001">
    <property type="entry name" value="Cysteine proteinases"/>
    <property type="match status" value="1"/>
</dbReference>
<dbReference type="Proteomes" id="UP001596513">
    <property type="component" value="Unassembled WGS sequence"/>
</dbReference>
<comment type="caution">
    <text evidence="2">The sequence shown here is derived from an EMBL/GenBank/DDBJ whole genome shotgun (WGS) entry which is preliminary data.</text>
</comment>
<dbReference type="RefSeq" id="WP_380204888.1">
    <property type="nucleotide sequence ID" value="NZ_JBHTEK010000001.1"/>
</dbReference>
<dbReference type="EMBL" id="JBHTEK010000001">
    <property type="protein sequence ID" value="MFC7669382.1"/>
    <property type="molecule type" value="Genomic_DNA"/>
</dbReference>
<dbReference type="Pfam" id="PF05708">
    <property type="entry name" value="Peptidase_C92"/>
    <property type="match status" value="1"/>
</dbReference>
<sequence>MQIAKMTTRIIIWLALGLLTLYFLILGFAHFYVPYAKGKAVMRRIAQFNQEASNSFVHQLHDGDLIFHTSQSAQSQAIQLATHSQYSHCGILYQQDGQWQVFEAVQPVKLTPLDDWIARGKGGHFVTKRLHDAQTALTPAALARLKAAGRPMLGHNYDLYFGWSDDRIYCSELIWKVYERGLNRRIGKLQQLRDFDLSHPAVQAKMIERYGSRLPLSESVISPVSIFTSPEPGYGAAPLNHGLQP</sequence>
<keyword evidence="1" id="KW-1133">Transmembrane helix</keyword>
<protein>
    <submittedName>
        <fullName evidence="2">YiiX family permuted papain-like enzyme</fullName>
    </submittedName>
</protein>
<evidence type="ECO:0000256" key="1">
    <source>
        <dbReference type="SAM" id="Phobius"/>
    </source>
</evidence>
<feature type="transmembrane region" description="Helical" evidence="1">
    <location>
        <begin position="12"/>
        <end position="33"/>
    </location>
</feature>
<evidence type="ECO:0000313" key="2">
    <source>
        <dbReference type="EMBL" id="MFC7669382.1"/>
    </source>
</evidence>
<accession>A0ABW2UAF3</accession>
<keyword evidence="3" id="KW-1185">Reference proteome</keyword>
<keyword evidence="1" id="KW-0812">Transmembrane</keyword>
<reference evidence="3" key="1">
    <citation type="journal article" date="2019" name="Int. J. Syst. Evol. Microbiol.">
        <title>The Global Catalogue of Microorganisms (GCM) 10K type strain sequencing project: providing services to taxonomists for standard genome sequencing and annotation.</title>
        <authorList>
            <consortium name="The Broad Institute Genomics Platform"/>
            <consortium name="The Broad Institute Genome Sequencing Center for Infectious Disease"/>
            <person name="Wu L."/>
            <person name="Ma J."/>
        </authorList>
    </citation>
    <scope>NUCLEOTIDE SEQUENCE [LARGE SCALE GENOMIC DNA]</scope>
    <source>
        <strain evidence="3">JCM 19635</strain>
    </source>
</reference>
<organism evidence="2 3">
    <name type="scientific">Hymenobacter humi</name>
    <dbReference type="NCBI Taxonomy" id="1411620"/>
    <lineage>
        <taxon>Bacteria</taxon>
        <taxon>Pseudomonadati</taxon>
        <taxon>Bacteroidota</taxon>
        <taxon>Cytophagia</taxon>
        <taxon>Cytophagales</taxon>
        <taxon>Hymenobacteraceae</taxon>
        <taxon>Hymenobacter</taxon>
    </lineage>
</organism>
<keyword evidence="1" id="KW-0472">Membrane</keyword>
<dbReference type="InterPro" id="IPR038765">
    <property type="entry name" value="Papain-like_cys_pep_sf"/>
</dbReference>
<proteinExistence type="predicted"/>
<dbReference type="Gene3D" id="3.90.1720.10">
    <property type="entry name" value="endopeptidase domain like (from Nostoc punctiforme)"/>
    <property type="match status" value="1"/>
</dbReference>
<gene>
    <name evidence="2" type="ORF">ACFQT0_19970</name>
</gene>
<dbReference type="NCBIfam" id="NF007458">
    <property type="entry name" value="PRK10030.1"/>
    <property type="match status" value="1"/>
</dbReference>